<keyword evidence="3" id="KW-0336">GPI-anchor</keyword>
<dbReference type="AlphaFoldDB" id="M2MA65"/>
<evidence type="ECO:0000259" key="19">
    <source>
        <dbReference type="PROSITE" id="PS51762"/>
    </source>
</evidence>
<keyword evidence="5" id="KW-0808">Transferase</keyword>
<evidence type="ECO:0000256" key="7">
    <source>
        <dbReference type="ARBA" id="ARBA00022801"/>
    </source>
</evidence>
<dbReference type="InterPro" id="IPR000757">
    <property type="entry name" value="Beta-glucanase-like"/>
</dbReference>
<evidence type="ECO:0000256" key="4">
    <source>
        <dbReference type="ARBA" id="ARBA00022676"/>
    </source>
</evidence>
<dbReference type="GO" id="GO:0008843">
    <property type="term" value="F:endochitinase activity"/>
    <property type="evidence" value="ECO:0007669"/>
    <property type="project" value="UniProtKB-EC"/>
</dbReference>
<dbReference type="SUPFAM" id="SSF49899">
    <property type="entry name" value="Concanavalin A-like lectins/glucanases"/>
    <property type="match status" value="1"/>
</dbReference>
<comment type="subcellular location">
    <subcellularLocation>
        <location evidence="2">Membrane</location>
        <topology evidence="2">Lipid-anchor</topology>
        <topology evidence="2">GPI-anchor</topology>
    </subcellularLocation>
</comment>
<gene>
    <name evidence="20" type="ORF">BAUCODRAFT_76483</name>
</gene>
<evidence type="ECO:0000256" key="16">
    <source>
        <dbReference type="PIRSR" id="PIRSR037299-2"/>
    </source>
</evidence>
<evidence type="ECO:0000256" key="15">
    <source>
        <dbReference type="PIRSR" id="PIRSR037299-1"/>
    </source>
</evidence>
<evidence type="ECO:0000256" key="18">
    <source>
        <dbReference type="SAM" id="SignalP"/>
    </source>
</evidence>
<evidence type="ECO:0000256" key="13">
    <source>
        <dbReference type="ARBA" id="ARBA00038074"/>
    </source>
</evidence>
<dbReference type="GO" id="GO:0016757">
    <property type="term" value="F:glycosyltransferase activity"/>
    <property type="evidence" value="ECO:0007669"/>
    <property type="project" value="UniProtKB-KW"/>
</dbReference>
<keyword evidence="6 18" id="KW-0732">Signal</keyword>
<keyword evidence="10" id="KW-0449">Lipoprotein</keyword>
<dbReference type="RefSeq" id="XP_007679406.1">
    <property type="nucleotide sequence ID" value="XM_007681216.1"/>
</dbReference>
<proteinExistence type="inferred from homology"/>
<feature type="active site" description="Proton donor" evidence="15">
    <location>
        <position position="125"/>
    </location>
</feature>
<keyword evidence="16" id="KW-1015">Disulfide bond</keyword>
<dbReference type="PIRSF" id="PIRSF037299">
    <property type="entry name" value="Glycosidase_CRH1_prd"/>
    <property type="match status" value="1"/>
</dbReference>
<dbReference type="OrthoDB" id="4781at2759"/>
<keyword evidence="11" id="KW-0326">Glycosidase</keyword>
<dbReference type="OMA" id="DIINYNP"/>
<keyword evidence="9" id="KW-0325">Glycoprotein</keyword>
<evidence type="ECO:0000256" key="1">
    <source>
        <dbReference type="ARBA" id="ARBA00000822"/>
    </source>
</evidence>
<evidence type="ECO:0000256" key="10">
    <source>
        <dbReference type="ARBA" id="ARBA00023288"/>
    </source>
</evidence>
<feature type="signal peptide" evidence="18">
    <location>
        <begin position="1"/>
        <end position="19"/>
    </location>
</feature>
<protein>
    <recommendedName>
        <fullName evidence="14">Crh-like protein</fullName>
        <ecNumber evidence="14">3.2.-.-</ecNumber>
    </recommendedName>
</protein>
<dbReference type="EMBL" id="KB445560">
    <property type="protein sequence ID" value="EMC93366.1"/>
    <property type="molecule type" value="Genomic_DNA"/>
</dbReference>
<dbReference type="Proteomes" id="UP000011761">
    <property type="component" value="Unassembled WGS sequence"/>
</dbReference>
<dbReference type="EC" id="3.2.-.-" evidence="14"/>
<evidence type="ECO:0000256" key="17">
    <source>
        <dbReference type="SAM" id="MobiDB-lite"/>
    </source>
</evidence>
<feature type="compositionally biased region" description="Low complexity" evidence="17">
    <location>
        <begin position="331"/>
        <end position="359"/>
    </location>
</feature>
<dbReference type="InterPro" id="IPR017168">
    <property type="entry name" value="CHR-like"/>
</dbReference>
<evidence type="ECO:0000256" key="6">
    <source>
        <dbReference type="ARBA" id="ARBA00022729"/>
    </source>
</evidence>
<dbReference type="InterPro" id="IPR050546">
    <property type="entry name" value="Glycosyl_Hydrlase_16"/>
</dbReference>
<dbReference type="HOGENOM" id="CLU_027506_3_2_1"/>
<evidence type="ECO:0000256" key="12">
    <source>
        <dbReference type="ARBA" id="ARBA00023316"/>
    </source>
</evidence>
<comment type="catalytic activity">
    <reaction evidence="1">
        <text>Random endo-hydrolysis of N-acetyl-beta-D-glucosaminide (1-&gt;4)-beta-linkages in chitin and chitodextrins.</text>
        <dbReference type="EC" id="3.2.1.14"/>
    </reaction>
</comment>
<dbReference type="InterPro" id="IPR013320">
    <property type="entry name" value="ConA-like_dom_sf"/>
</dbReference>
<evidence type="ECO:0000256" key="3">
    <source>
        <dbReference type="ARBA" id="ARBA00022622"/>
    </source>
</evidence>
<dbReference type="KEGG" id="bcom:BAUCODRAFT_76483"/>
<name>M2MA65_BAUPA</name>
<reference evidence="20 21" key="1">
    <citation type="journal article" date="2012" name="PLoS Pathog.">
        <title>Diverse lifestyles and strategies of plant pathogenesis encoded in the genomes of eighteen Dothideomycetes fungi.</title>
        <authorList>
            <person name="Ohm R.A."/>
            <person name="Feau N."/>
            <person name="Henrissat B."/>
            <person name="Schoch C.L."/>
            <person name="Horwitz B.A."/>
            <person name="Barry K.W."/>
            <person name="Condon B.J."/>
            <person name="Copeland A.C."/>
            <person name="Dhillon B."/>
            <person name="Glaser F."/>
            <person name="Hesse C.N."/>
            <person name="Kosti I."/>
            <person name="LaButti K."/>
            <person name="Lindquist E.A."/>
            <person name="Lucas S."/>
            <person name="Salamov A.A."/>
            <person name="Bradshaw R.E."/>
            <person name="Ciuffetti L."/>
            <person name="Hamelin R.C."/>
            <person name="Kema G.H.J."/>
            <person name="Lawrence C."/>
            <person name="Scott J.A."/>
            <person name="Spatafora J.W."/>
            <person name="Turgeon B.G."/>
            <person name="de Wit P.J.G.M."/>
            <person name="Zhong S."/>
            <person name="Goodwin S.B."/>
            <person name="Grigoriev I.V."/>
        </authorList>
    </citation>
    <scope>NUCLEOTIDE SEQUENCE [LARGE SCALE GENOMIC DNA]</scope>
    <source>
        <strain evidence="20 21">UAMH 10762</strain>
    </source>
</reference>
<evidence type="ECO:0000256" key="9">
    <source>
        <dbReference type="ARBA" id="ARBA00023180"/>
    </source>
</evidence>
<sequence>MRLLRSTAALAVALPFALGQTSTDCNPTQNSCPSDNGLNSGAFASDFTQGSGSNASWSAARGTTITYGSQGAEFIISQAGQAPTIQTDFYIFFGRIDVKMKAASGTGIVSSIVLESDDLDEIDWEFLGGNTAQVETNFFGKGNTTAYDRAIYYPVSTPQNDFHTYTVDWTSDRIEFIVDGTTVRTLAYTDPLTVGGTNYPQTPMRLKLGSWCGGCAGVAEGTVEWAGGNTTFEGAPYIMYVESVAIQNYNPAGSYEYGDLTGSWQSIKIPNSTSDSAPTSSQSVFGVSQSGAVVATTVTGASYSVNAASASAQNANGTMSTSFVSATTEVPGSSPSTGASTTRASATSSSGPSSQTGTSAASANNVLAAGSLLSVALGFFML</sequence>
<dbReference type="eggNOG" id="ENOG502QQ71">
    <property type="taxonomic scope" value="Eukaryota"/>
</dbReference>
<dbReference type="GeneID" id="19117025"/>
<evidence type="ECO:0000313" key="21">
    <source>
        <dbReference type="Proteomes" id="UP000011761"/>
    </source>
</evidence>
<keyword evidence="21" id="KW-1185">Reference proteome</keyword>
<dbReference type="PROSITE" id="PS51762">
    <property type="entry name" value="GH16_2"/>
    <property type="match status" value="1"/>
</dbReference>
<dbReference type="PANTHER" id="PTHR10963:SF27">
    <property type="entry name" value="GLYCOSIDASE-RELATED"/>
    <property type="match status" value="1"/>
</dbReference>
<dbReference type="GO" id="GO:0005975">
    <property type="term" value="P:carbohydrate metabolic process"/>
    <property type="evidence" value="ECO:0007669"/>
    <property type="project" value="InterPro"/>
</dbReference>
<dbReference type="GO" id="GO:0009277">
    <property type="term" value="C:fungal-type cell wall"/>
    <property type="evidence" value="ECO:0007669"/>
    <property type="project" value="TreeGrafter"/>
</dbReference>
<keyword evidence="8 14" id="KW-0472">Membrane</keyword>
<evidence type="ECO:0000256" key="14">
    <source>
        <dbReference type="PIRNR" id="PIRNR037299"/>
    </source>
</evidence>
<feature type="chain" id="PRO_5004021105" description="Crh-like protein" evidence="18">
    <location>
        <begin position="20"/>
        <end position="382"/>
    </location>
</feature>
<feature type="disulfide bond" evidence="16">
    <location>
        <begin position="25"/>
        <end position="32"/>
    </location>
</feature>
<comment type="similarity">
    <text evidence="13">Belongs to the glycosyl hydrolase 16 family. CRH1 subfamily.</text>
</comment>
<dbReference type="GO" id="GO:0031505">
    <property type="term" value="P:fungal-type cell wall organization"/>
    <property type="evidence" value="ECO:0007669"/>
    <property type="project" value="TreeGrafter"/>
</dbReference>
<feature type="domain" description="GH16" evidence="19">
    <location>
        <begin position="21"/>
        <end position="249"/>
    </location>
</feature>
<dbReference type="Pfam" id="PF00722">
    <property type="entry name" value="Glyco_hydro_16"/>
    <property type="match status" value="1"/>
</dbReference>
<evidence type="ECO:0000313" key="20">
    <source>
        <dbReference type="EMBL" id="EMC93366.1"/>
    </source>
</evidence>
<dbReference type="CDD" id="cd02183">
    <property type="entry name" value="GH16_fungal_CRH1_transglycosylase"/>
    <property type="match status" value="1"/>
</dbReference>
<keyword evidence="4" id="KW-0328">Glycosyltransferase</keyword>
<dbReference type="PANTHER" id="PTHR10963">
    <property type="entry name" value="GLYCOSYL HYDROLASE-RELATED"/>
    <property type="match status" value="1"/>
</dbReference>
<keyword evidence="12" id="KW-0961">Cell wall biogenesis/degradation</keyword>
<organism evidence="20 21">
    <name type="scientific">Baudoinia panamericana (strain UAMH 10762)</name>
    <name type="common">Angels' share fungus</name>
    <name type="synonym">Baudoinia compniacensis (strain UAMH 10762)</name>
    <dbReference type="NCBI Taxonomy" id="717646"/>
    <lineage>
        <taxon>Eukaryota</taxon>
        <taxon>Fungi</taxon>
        <taxon>Dikarya</taxon>
        <taxon>Ascomycota</taxon>
        <taxon>Pezizomycotina</taxon>
        <taxon>Dothideomycetes</taxon>
        <taxon>Dothideomycetidae</taxon>
        <taxon>Mycosphaerellales</taxon>
        <taxon>Teratosphaeriaceae</taxon>
        <taxon>Baudoinia</taxon>
    </lineage>
</organism>
<feature type="region of interest" description="Disordered" evidence="17">
    <location>
        <begin position="326"/>
        <end position="359"/>
    </location>
</feature>
<dbReference type="GO" id="GO:0098552">
    <property type="term" value="C:side of membrane"/>
    <property type="evidence" value="ECO:0007669"/>
    <property type="project" value="UniProtKB-KW"/>
</dbReference>
<dbReference type="STRING" id="717646.M2MA65"/>
<evidence type="ECO:0000256" key="8">
    <source>
        <dbReference type="ARBA" id="ARBA00023136"/>
    </source>
</evidence>
<accession>M2MA65</accession>
<feature type="active site" description="Nucleophile" evidence="15">
    <location>
        <position position="121"/>
    </location>
</feature>
<evidence type="ECO:0000256" key="11">
    <source>
        <dbReference type="ARBA" id="ARBA00023295"/>
    </source>
</evidence>
<dbReference type="Gene3D" id="2.60.120.200">
    <property type="match status" value="1"/>
</dbReference>
<evidence type="ECO:0000256" key="5">
    <source>
        <dbReference type="ARBA" id="ARBA00022679"/>
    </source>
</evidence>
<keyword evidence="7 14" id="KW-0378">Hydrolase</keyword>
<evidence type="ECO:0000256" key="2">
    <source>
        <dbReference type="ARBA" id="ARBA00004589"/>
    </source>
</evidence>